<dbReference type="GO" id="GO:0071555">
    <property type="term" value="P:cell wall organization"/>
    <property type="evidence" value="ECO:0007669"/>
    <property type="project" value="UniProtKB-KW"/>
</dbReference>
<accession>A0A2P6SB32</accession>
<dbReference type="STRING" id="74649.A0A2P6SB32"/>
<keyword evidence="4" id="KW-0964">Secreted</keyword>
<dbReference type="Proteomes" id="UP000238479">
    <property type="component" value="Chromosome 1"/>
</dbReference>
<evidence type="ECO:0000256" key="6">
    <source>
        <dbReference type="ARBA" id="ARBA00023295"/>
    </source>
</evidence>
<keyword evidence="3" id="KW-0134">Cell wall</keyword>
<evidence type="ECO:0000313" key="10">
    <source>
        <dbReference type="EMBL" id="PRQ55900.1"/>
    </source>
</evidence>
<dbReference type="GO" id="GO:0005975">
    <property type="term" value="P:carbohydrate metabolic process"/>
    <property type="evidence" value="ECO:0007669"/>
    <property type="project" value="InterPro"/>
</dbReference>
<evidence type="ECO:0000256" key="8">
    <source>
        <dbReference type="PROSITE-ProRule" id="PRU10052"/>
    </source>
</evidence>
<dbReference type="OMA" id="IHNCTQV"/>
<evidence type="ECO:0000256" key="1">
    <source>
        <dbReference type="ARBA" id="ARBA00004191"/>
    </source>
</evidence>
<dbReference type="EMBL" id="PDCK01000039">
    <property type="protein sequence ID" value="PRQ55900.1"/>
    <property type="molecule type" value="Genomic_DNA"/>
</dbReference>
<dbReference type="Pfam" id="PF00295">
    <property type="entry name" value="Glyco_hydro_28"/>
    <property type="match status" value="1"/>
</dbReference>
<dbReference type="EC" id="3.2.1.15" evidence="10"/>
<dbReference type="PROSITE" id="PS00502">
    <property type="entry name" value="POLYGALACTURONASE"/>
    <property type="match status" value="1"/>
</dbReference>
<feature type="active site" evidence="8">
    <location>
        <position position="212"/>
    </location>
</feature>
<dbReference type="InterPro" id="IPR006626">
    <property type="entry name" value="PbH1"/>
</dbReference>
<comment type="caution">
    <text evidence="10">The sequence shown here is derived from an EMBL/GenBank/DDBJ whole genome shotgun (WGS) entry which is preliminary data.</text>
</comment>
<dbReference type="Gramene" id="PRQ55900">
    <property type="protein sequence ID" value="PRQ55900"/>
    <property type="gene ID" value="RchiOBHm_Chr1g0329731"/>
</dbReference>
<organism evidence="10 11">
    <name type="scientific">Rosa chinensis</name>
    <name type="common">China rose</name>
    <dbReference type="NCBI Taxonomy" id="74649"/>
    <lineage>
        <taxon>Eukaryota</taxon>
        <taxon>Viridiplantae</taxon>
        <taxon>Streptophyta</taxon>
        <taxon>Embryophyta</taxon>
        <taxon>Tracheophyta</taxon>
        <taxon>Spermatophyta</taxon>
        <taxon>Magnoliopsida</taxon>
        <taxon>eudicotyledons</taxon>
        <taxon>Gunneridae</taxon>
        <taxon>Pentapetalae</taxon>
        <taxon>rosids</taxon>
        <taxon>fabids</taxon>
        <taxon>Rosales</taxon>
        <taxon>Rosaceae</taxon>
        <taxon>Rosoideae</taxon>
        <taxon>Rosoideae incertae sedis</taxon>
        <taxon>Rosa</taxon>
    </lineage>
</organism>
<sequence length="370" mass="39256">MNYGAVGNGQVDDTQAFLKAWGDVCGSTQGIPTLIIPKGNTFLLNSVEFKGPCRAASVNFQLSGNIVAPNNMNAWKDKDQWVQFDDVQGLIINGGGQIDGQGQVWWKVCDTTNCQRPTALHISKCDGLRLSNITHINSARNHISISGCNGVQISDILIRAPDESPNTDGIDISASTNINIHNSFIGTGDDCIAIISGSSHINITNVMCGPGHGISVGSLGKQGSYSTVEDVQVRNCTFNGTQNGARIKTWQGGSGYARNISFEDIIIQAAKNPIIIDQKYTDNLSTGTGTGTLLDQENAVQVSDVTFRNIRGSVAGDTAVTLDCDDQIGCKNIVMDHIDLTSSVPGKKVSAHCKNVKGLSTLLSPSVSCL</sequence>
<dbReference type="SUPFAM" id="SSF51126">
    <property type="entry name" value="Pectin lyase-like"/>
    <property type="match status" value="1"/>
</dbReference>
<dbReference type="GO" id="GO:0004650">
    <property type="term" value="F:polygalacturonase activity"/>
    <property type="evidence" value="ECO:0007669"/>
    <property type="project" value="UniProtKB-EC"/>
</dbReference>
<evidence type="ECO:0000256" key="2">
    <source>
        <dbReference type="ARBA" id="ARBA00008834"/>
    </source>
</evidence>
<evidence type="ECO:0000313" key="11">
    <source>
        <dbReference type="Proteomes" id="UP000238479"/>
    </source>
</evidence>
<keyword evidence="6 9" id="KW-0326">Glycosidase</keyword>
<keyword evidence="5 9" id="KW-0378">Hydrolase</keyword>
<dbReference type="InterPro" id="IPR011050">
    <property type="entry name" value="Pectin_lyase_fold/virulence"/>
</dbReference>
<evidence type="ECO:0000256" key="3">
    <source>
        <dbReference type="ARBA" id="ARBA00022512"/>
    </source>
</evidence>
<protein>
    <submittedName>
        <fullName evidence="10">Putative polygalacturonase</fullName>
        <ecNumber evidence="10">3.2.1.15</ecNumber>
    </submittedName>
</protein>
<name>A0A2P6SB32_ROSCH</name>
<evidence type="ECO:0000256" key="7">
    <source>
        <dbReference type="ARBA" id="ARBA00023316"/>
    </source>
</evidence>
<dbReference type="Gene3D" id="2.160.20.10">
    <property type="entry name" value="Single-stranded right-handed beta-helix, Pectin lyase-like"/>
    <property type="match status" value="1"/>
</dbReference>
<dbReference type="AlphaFoldDB" id="A0A2P6SB32"/>
<evidence type="ECO:0000256" key="5">
    <source>
        <dbReference type="ARBA" id="ARBA00022801"/>
    </source>
</evidence>
<gene>
    <name evidence="10" type="ORF">RchiOBHm_Chr1g0329731</name>
</gene>
<dbReference type="PANTHER" id="PTHR31375">
    <property type="match status" value="1"/>
</dbReference>
<evidence type="ECO:0000256" key="9">
    <source>
        <dbReference type="RuleBase" id="RU361169"/>
    </source>
</evidence>
<keyword evidence="11" id="KW-1185">Reference proteome</keyword>
<keyword evidence="7" id="KW-0961">Cell wall biogenesis/degradation</keyword>
<reference evidence="10 11" key="1">
    <citation type="journal article" date="2018" name="Nat. Genet.">
        <title>The Rosa genome provides new insights in the design of modern roses.</title>
        <authorList>
            <person name="Bendahmane M."/>
        </authorList>
    </citation>
    <scope>NUCLEOTIDE SEQUENCE [LARGE SCALE GENOMIC DNA]</scope>
    <source>
        <strain evidence="11">cv. Old Blush</strain>
    </source>
</reference>
<dbReference type="SMART" id="SM00710">
    <property type="entry name" value="PbH1"/>
    <property type="match status" value="6"/>
</dbReference>
<comment type="subcellular location">
    <subcellularLocation>
        <location evidence="1">Secreted</location>
        <location evidence="1">Cell wall</location>
    </subcellularLocation>
</comment>
<comment type="similarity">
    <text evidence="2 9">Belongs to the glycosyl hydrolase 28 family.</text>
</comment>
<dbReference type="InterPro" id="IPR012334">
    <property type="entry name" value="Pectin_lyas_fold"/>
</dbReference>
<evidence type="ECO:0000256" key="4">
    <source>
        <dbReference type="ARBA" id="ARBA00022525"/>
    </source>
</evidence>
<dbReference type="InterPro" id="IPR000743">
    <property type="entry name" value="Glyco_hydro_28"/>
</dbReference>
<proteinExistence type="inferred from homology"/>